<sequence length="1318" mass="149657">MAEEIVVGGVEEIVKRLVSLGIDEIGLLGGVKEEVEKLQTIFTHIQLVLQDADKRQVGDERVKLWLQKLKEAAYDAEDILAEFAFDGLRRQVLAKTKVLNFFSCFASLPLKFKTAHSIQNITKRLKDIDEKKDSFRFNIGNTAENVDAARETSSLVNESDVFGRETDKVKMVDMLINDLRSSSAGATTTTTLSIVTILGLGGLGKTTLAQLVFNDQSVKEHFGSMMIWVCVSEDFAVTTIWFKILKEIDSSFTQSESSSKQELQKKLEKELSGKKFLVVLDDCWHKDLDKWEELILPLKVYGAVGSKVVVTTREEIVASTIGSSYTHDLQLLSDDQCLRLFESKAFVKGETKNSNLVEIGKEIVKKCRGVPLAVKVLGGLMRSKRTEQEWLGIRDGEFWELGGDVQKQVIEILKLSYNNLPPKVRQCFSYCSIFPKDYKIRKYEVIRLWMAQGFLQISKEGESMEDIGEEFIRILCRISFFQFAAERETNEGTELFYKMHDLVHDVAQHLSRFECKDLVDAKDEKINENIRHLSLISNNQTLEIPNGINKVKKLRSFYSFSSYGVSYDRLKVTTRLPKLLQLRFLRVLNLSRLPLKELPSSIGGLKLLKYLDLSWSKIERLPSTIFNLYNLQTFNLSYCVKLSELPKSVVTFTQLRHFYTYRFNLNCESPRGLNELTFLQTLDILKLCAESASEHIAELEHLNYLGGTLRLQNLGVMNDVEAVKKANFLGKKNLHTLDMDWEGVEQGDNDNVSDHAELLEALQPNSNLKELTIQNFQGLELPGWMTNDFALPNLVKLQLKNCNKCEEIRSLGQLSSLKELVIEIMDSLRRIGEDHHNHQVVESTTTTTRRSSEASAILYPCLEKLSVFFVPNLEEWFENSANIFPKLQELELCHCPKLRSMPNHFPSLKRLAIEEVNYIDTVRPITENITSLTSLFFEGPLDFESSSSSSSSSSSLFSEIEEEVVGQMLGKNKLLESLRVSKLSLMRSMPDLSGLQFLQELNISDCEGLETCPPLSPSLKNLEFENCCALKIEVARLPCVESLWIGEIKALVVDDTPPFSNKLSVFSIYGVPEFAQLPVDFLQNNVHLRTISIRSCPQFRGFLSSNEEQIGLPAPPPSSSWCVESLWLENCPSILGLQLQGLTQLRDLTVVDCMGLQSLEGLQFLRNIQSLSIGQYLEELNDFPFLDAIEMGDHLISSLRRLYIYGWSRLKSLPEQIQYLSRLEALGIYQFDGMTDLPEWLGKLTSLETLAIMHCKNLMHLPSANEMQKLALLRTLEIKCCPFLKKRCKPPKKVCGLGSGSSEWHKISHIPQVQFYSM</sequence>
<dbReference type="FunFam" id="3.40.50.300:FF:001091">
    <property type="entry name" value="Probable disease resistance protein At1g61300"/>
    <property type="match status" value="1"/>
</dbReference>
<dbReference type="InterPro" id="IPR002182">
    <property type="entry name" value="NB-ARC"/>
</dbReference>
<dbReference type="InterPro" id="IPR038005">
    <property type="entry name" value="RX-like_CC"/>
</dbReference>
<dbReference type="Pfam" id="PF25019">
    <property type="entry name" value="LRR_R13L1-DRL21"/>
    <property type="match status" value="2"/>
</dbReference>
<feature type="domain" description="Disease resistance N-terminal" evidence="7">
    <location>
        <begin position="10"/>
        <end position="95"/>
    </location>
</feature>
<dbReference type="SUPFAM" id="SSF52058">
    <property type="entry name" value="L domain-like"/>
    <property type="match status" value="2"/>
</dbReference>
<dbReference type="Gene3D" id="1.10.10.10">
    <property type="entry name" value="Winged helix-like DNA-binding domain superfamily/Winged helix DNA-binding domain"/>
    <property type="match status" value="1"/>
</dbReference>
<evidence type="ECO:0000259" key="8">
    <source>
        <dbReference type="Pfam" id="PF23559"/>
    </source>
</evidence>
<comment type="caution">
    <text evidence="10">The sequence shown here is derived from an EMBL/GenBank/DDBJ whole genome shotgun (WGS) entry which is preliminary data.</text>
</comment>
<gene>
    <name evidence="10" type="ORF">Scep_010565</name>
</gene>
<dbReference type="Pfam" id="PF18052">
    <property type="entry name" value="Rx_N"/>
    <property type="match status" value="1"/>
</dbReference>
<evidence type="ECO:0000256" key="4">
    <source>
        <dbReference type="ARBA" id="ARBA00022821"/>
    </source>
</evidence>
<dbReference type="Pfam" id="PF00931">
    <property type="entry name" value="NB-ARC"/>
    <property type="match status" value="1"/>
</dbReference>
<evidence type="ECO:0000313" key="10">
    <source>
        <dbReference type="EMBL" id="KAK9140884.1"/>
    </source>
</evidence>
<dbReference type="SUPFAM" id="SSF52540">
    <property type="entry name" value="P-loop containing nucleoside triphosphate hydrolases"/>
    <property type="match status" value="1"/>
</dbReference>
<dbReference type="Gene3D" id="3.80.10.10">
    <property type="entry name" value="Ribonuclease Inhibitor"/>
    <property type="match status" value="3"/>
</dbReference>
<dbReference type="FunFam" id="1.10.10.10:FF:000322">
    <property type="entry name" value="Probable disease resistance protein At1g63360"/>
    <property type="match status" value="1"/>
</dbReference>
<dbReference type="CDD" id="cd14798">
    <property type="entry name" value="RX-CC_like"/>
    <property type="match status" value="1"/>
</dbReference>
<dbReference type="Gene3D" id="1.10.8.430">
    <property type="entry name" value="Helical domain of apoptotic protease-activating factors"/>
    <property type="match status" value="1"/>
</dbReference>
<dbReference type="GO" id="GO:0051707">
    <property type="term" value="P:response to other organism"/>
    <property type="evidence" value="ECO:0007669"/>
    <property type="project" value="UniProtKB-ARBA"/>
</dbReference>
<dbReference type="Pfam" id="PF23559">
    <property type="entry name" value="WHD_DRP"/>
    <property type="match status" value="1"/>
</dbReference>
<protein>
    <submittedName>
        <fullName evidence="10">Uncharacterized protein</fullName>
    </submittedName>
</protein>
<dbReference type="InterPro" id="IPR058922">
    <property type="entry name" value="WHD_DRP"/>
</dbReference>
<dbReference type="InterPro" id="IPR036388">
    <property type="entry name" value="WH-like_DNA-bd_sf"/>
</dbReference>
<keyword evidence="1" id="KW-0433">Leucine-rich repeat</keyword>
<dbReference type="Gene3D" id="3.40.50.300">
    <property type="entry name" value="P-loop containing nucleotide triphosphate hydrolases"/>
    <property type="match status" value="1"/>
</dbReference>
<keyword evidence="2" id="KW-0677">Repeat</keyword>
<accession>A0AAP0JW23</accession>
<dbReference type="EMBL" id="JBBNAG010000004">
    <property type="protein sequence ID" value="KAK9140884.1"/>
    <property type="molecule type" value="Genomic_DNA"/>
</dbReference>
<reference evidence="10 11" key="1">
    <citation type="submission" date="2024-01" db="EMBL/GenBank/DDBJ databases">
        <title>Genome assemblies of Stephania.</title>
        <authorList>
            <person name="Yang L."/>
        </authorList>
    </citation>
    <scope>NUCLEOTIDE SEQUENCE [LARGE SCALE GENOMIC DNA]</scope>
    <source>
        <strain evidence="10">JXDWG</strain>
        <tissue evidence="10">Leaf</tissue>
    </source>
</reference>
<dbReference type="PANTHER" id="PTHR36766">
    <property type="entry name" value="PLANT BROAD-SPECTRUM MILDEW RESISTANCE PROTEIN RPW8"/>
    <property type="match status" value="1"/>
</dbReference>
<keyword evidence="3" id="KW-0547">Nucleotide-binding</keyword>
<feature type="domain" description="NB-ARC" evidence="6">
    <location>
        <begin position="189"/>
        <end position="348"/>
    </location>
</feature>
<dbReference type="InterPro" id="IPR032675">
    <property type="entry name" value="LRR_dom_sf"/>
</dbReference>
<feature type="domain" description="R13L1/DRL21-like LRR repeat region" evidence="9">
    <location>
        <begin position="696"/>
        <end position="824"/>
    </location>
</feature>
<evidence type="ECO:0000259" key="6">
    <source>
        <dbReference type="Pfam" id="PF00931"/>
    </source>
</evidence>
<evidence type="ECO:0000259" key="7">
    <source>
        <dbReference type="Pfam" id="PF18052"/>
    </source>
</evidence>
<dbReference type="GO" id="GO:0043531">
    <property type="term" value="F:ADP binding"/>
    <property type="evidence" value="ECO:0007669"/>
    <property type="project" value="InterPro"/>
</dbReference>
<dbReference type="InterPro" id="IPR027417">
    <property type="entry name" value="P-loop_NTPase"/>
</dbReference>
<keyword evidence="11" id="KW-1185">Reference proteome</keyword>
<evidence type="ECO:0000259" key="9">
    <source>
        <dbReference type="Pfam" id="PF25019"/>
    </source>
</evidence>
<name>A0AAP0JW23_9MAGN</name>
<dbReference type="InterPro" id="IPR056789">
    <property type="entry name" value="LRR_R13L1-DRL21"/>
</dbReference>
<dbReference type="PANTHER" id="PTHR36766:SF40">
    <property type="entry name" value="DISEASE RESISTANCE PROTEIN RGA3"/>
    <property type="match status" value="1"/>
</dbReference>
<dbReference type="Gene3D" id="1.20.5.4130">
    <property type="match status" value="1"/>
</dbReference>
<organism evidence="10 11">
    <name type="scientific">Stephania cephalantha</name>
    <dbReference type="NCBI Taxonomy" id="152367"/>
    <lineage>
        <taxon>Eukaryota</taxon>
        <taxon>Viridiplantae</taxon>
        <taxon>Streptophyta</taxon>
        <taxon>Embryophyta</taxon>
        <taxon>Tracheophyta</taxon>
        <taxon>Spermatophyta</taxon>
        <taxon>Magnoliopsida</taxon>
        <taxon>Ranunculales</taxon>
        <taxon>Menispermaceae</taxon>
        <taxon>Menispermoideae</taxon>
        <taxon>Cissampelideae</taxon>
        <taxon>Stephania</taxon>
    </lineage>
</organism>
<dbReference type="Proteomes" id="UP001419268">
    <property type="component" value="Unassembled WGS sequence"/>
</dbReference>
<evidence type="ECO:0000256" key="1">
    <source>
        <dbReference type="ARBA" id="ARBA00022614"/>
    </source>
</evidence>
<evidence type="ECO:0000256" key="5">
    <source>
        <dbReference type="ARBA" id="ARBA00022840"/>
    </source>
</evidence>
<dbReference type="GO" id="GO:0006952">
    <property type="term" value="P:defense response"/>
    <property type="evidence" value="ECO:0007669"/>
    <property type="project" value="UniProtKB-KW"/>
</dbReference>
<dbReference type="InterPro" id="IPR041118">
    <property type="entry name" value="Rx_N"/>
</dbReference>
<dbReference type="PRINTS" id="PR00364">
    <property type="entry name" value="DISEASERSIST"/>
</dbReference>
<feature type="domain" description="R13L1/DRL21-like LRR repeat region" evidence="9">
    <location>
        <begin position="1215"/>
        <end position="1280"/>
    </location>
</feature>
<dbReference type="GO" id="GO:0005524">
    <property type="term" value="F:ATP binding"/>
    <property type="evidence" value="ECO:0007669"/>
    <property type="project" value="UniProtKB-KW"/>
</dbReference>
<keyword evidence="4" id="KW-0611">Plant defense</keyword>
<evidence type="ECO:0000256" key="3">
    <source>
        <dbReference type="ARBA" id="ARBA00022741"/>
    </source>
</evidence>
<feature type="domain" description="Disease resistance protein winged helix" evidence="8">
    <location>
        <begin position="433"/>
        <end position="507"/>
    </location>
</feature>
<proteinExistence type="predicted"/>
<evidence type="ECO:0000256" key="2">
    <source>
        <dbReference type="ARBA" id="ARBA00022737"/>
    </source>
</evidence>
<evidence type="ECO:0000313" key="11">
    <source>
        <dbReference type="Proteomes" id="UP001419268"/>
    </source>
</evidence>
<dbReference type="InterPro" id="IPR042197">
    <property type="entry name" value="Apaf_helical"/>
</dbReference>
<keyword evidence="5" id="KW-0067">ATP-binding</keyword>